<sequence>MARPLLINNWAARLQAPLGPAALTLTVEADKAAALGNLAGGDYYVLTLTADDAGDDDSGEIVRVDAIAGGVLTVQRAQEGTAAQAWPAGTRLSARWTAGVANALAASAGAGAGASSAYTVTALWGSPDTTEGGELVGLYPVGGDTNTPGQTDRYAYLLEDDIGSGLGLLPGYLVGRVLTAGAAEGAPVQVLVGGTCSLVDLKADTGALPAGTLDDWVGAPVCLLGGGPGPSFGVTVGGAYLNGRGPAGEAPATAEDLQVATILVVGYLTSGQGQGTVTLHPQPILIDLAGGGEGGSDTNITAADLLRPGGRAFQLVGGLGAPFALRALTESLPELPPRQGRFVLARTASGYAWRDSADPLATSWVDAMKTPSRTVVPNVWGNWAAAWHEMECGYASGGFAISEQVIQQHHYLNDTTPDTLVVQLPAGFNDTVRTAYSDNGIDQLGGDPDLFVEVTVTAGNARTWRFEPAAGASLYPAGPIELSAPGHHARFRCDPRTGVWYASGYWG</sequence>
<evidence type="ECO:0008006" key="3">
    <source>
        <dbReference type="Google" id="ProtNLM"/>
    </source>
</evidence>
<reference evidence="1 2" key="1">
    <citation type="submission" date="2019-12" db="EMBL/GenBank/DDBJ databases">
        <title>Draft genome sequence of Pseudomonas otitidis recovered from a chicken carcass.</title>
        <authorList>
            <person name="Vieira T.R."/>
            <person name="Oliviera E.F.C."/>
            <person name="Silva N.M.V."/>
            <person name="Sambrano G.E."/>
            <person name="Cibulski S.P."/>
            <person name="Cardoso M.R.I."/>
        </authorList>
    </citation>
    <scope>NUCLEOTIDE SEQUENCE [LARGE SCALE GENOMIC DNA]</scope>
    <source>
        <strain evidence="1 2">25_K</strain>
    </source>
</reference>
<accession>A0A7X3KSS7</accession>
<name>A0A7X3KSS7_9GAMM</name>
<protein>
    <recommendedName>
        <fullName evidence="3">Phage tail protein</fullName>
    </recommendedName>
</protein>
<gene>
    <name evidence="1" type="ORF">GO594_07455</name>
</gene>
<dbReference type="EMBL" id="WTFN01000013">
    <property type="protein sequence ID" value="MWK55806.1"/>
    <property type="molecule type" value="Genomic_DNA"/>
</dbReference>
<organism evidence="1 2">
    <name type="scientific">Metapseudomonas otitidis</name>
    <dbReference type="NCBI Taxonomy" id="319939"/>
    <lineage>
        <taxon>Bacteria</taxon>
        <taxon>Pseudomonadati</taxon>
        <taxon>Pseudomonadota</taxon>
        <taxon>Gammaproteobacteria</taxon>
        <taxon>Pseudomonadales</taxon>
        <taxon>Pseudomonadaceae</taxon>
        <taxon>Metapseudomonas</taxon>
    </lineage>
</organism>
<comment type="caution">
    <text evidence="1">The sequence shown here is derived from an EMBL/GenBank/DDBJ whole genome shotgun (WGS) entry which is preliminary data.</text>
</comment>
<dbReference type="RefSeq" id="WP_160480346.1">
    <property type="nucleotide sequence ID" value="NZ_WTFN01000013.1"/>
</dbReference>
<dbReference type="Proteomes" id="UP000461288">
    <property type="component" value="Unassembled WGS sequence"/>
</dbReference>
<proteinExistence type="predicted"/>
<dbReference type="AlphaFoldDB" id="A0A7X3KSS7"/>
<evidence type="ECO:0000313" key="2">
    <source>
        <dbReference type="Proteomes" id="UP000461288"/>
    </source>
</evidence>
<evidence type="ECO:0000313" key="1">
    <source>
        <dbReference type="EMBL" id="MWK55806.1"/>
    </source>
</evidence>